<dbReference type="Pfam" id="PF08401">
    <property type="entry name" value="ArdcN"/>
    <property type="match status" value="1"/>
</dbReference>
<dbReference type="Proteomes" id="UP000292235">
    <property type="component" value="Plasmid phiM2"/>
</dbReference>
<evidence type="ECO:0000259" key="2">
    <source>
        <dbReference type="Pfam" id="PF08401"/>
    </source>
</evidence>
<keyword evidence="3" id="KW-0614">Plasmid</keyword>
<evidence type="ECO:0000313" key="3">
    <source>
        <dbReference type="EMBL" id="QBI56816.1"/>
    </source>
</evidence>
<evidence type="ECO:0000256" key="1">
    <source>
        <dbReference type="SAM" id="MobiDB-lite"/>
    </source>
</evidence>
<sequence>MPRMTPADLNEMITLAVATSDPGQLDTVEALAARLGDRYSPTNTLAIWAQLPTATQVRGFRQWQEHGRVVAKGQKGLGVFMPNTRRKKDTEETGTPEPAAGGDGTRRQAVGYHVGYVWDISQTVPADCQEPRGACTCPLPAPAASGHRPDRQVLAELLAAYTTDEDHEEVSA</sequence>
<evidence type="ECO:0000313" key="4">
    <source>
        <dbReference type="Proteomes" id="UP000292235"/>
    </source>
</evidence>
<reference evidence="3 4" key="1">
    <citation type="submission" date="2019-02" db="EMBL/GenBank/DDBJ databases">
        <authorList>
            <person name="Khodamoradi S."/>
            <person name="Hahnke R.L."/>
            <person name="Kaempfer P."/>
            <person name="Schumann P."/>
            <person name="Rohde M."/>
            <person name="Steinert M."/>
            <person name="Luzhetskyy A."/>
            <person name="Wink J."/>
            <person name="Ruckert C."/>
        </authorList>
    </citation>
    <scope>NUCLEOTIDE SEQUENCE [LARGE SCALE GENOMIC DNA]</scope>
    <source>
        <strain evidence="3 4">M2</strain>
        <plasmid evidence="4">phim2</plasmid>
    </source>
</reference>
<dbReference type="AlphaFoldDB" id="A0A4P6Q7N9"/>
<dbReference type="GeneID" id="39493912"/>
<accession>A0A4P6Q7N9</accession>
<feature type="region of interest" description="Disordered" evidence="1">
    <location>
        <begin position="81"/>
        <end position="106"/>
    </location>
</feature>
<dbReference type="RefSeq" id="WP_131102980.1">
    <property type="nucleotide sequence ID" value="NZ_CP036456.1"/>
</dbReference>
<dbReference type="EMBL" id="CP036456">
    <property type="protein sequence ID" value="QBI56816.1"/>
    <property type="molecule type" value="Genomic_DNA"/>
</dbReference>
<dbReference type="GO" id="GO:0003697">
    <property type="term" value="F:single-stranded DNA binding"/>
    <property type="evidence" value="ECO:0007669"/>
    <property type="project" value="InterPro"/>
</dbReference>
<geneLocation type="plasmid" evidence="4">
    <name>phim2</name>
</geneLocation>
<dbReference type="OrthoDB" id="9803773at2"/>
<feature type="domain" description="N-terminal" evidence="2">
    <location>
        <begin position="35"/>
        <end position="92"/>
    </location>
</feature>
<dbReference type="InterPro" id="IPR013610">
    <property type="entry name" value="ArdC_N"/>
</dbReference>
<gene>
    <name evidence="3" type="ORF">EKD16_25380</name>
</gene>
<name>A0A4P6Q7N9_9ACTN</name>
<keyword evidence="4" id="KW-1185">Reference proteome</keyword>
<protein>
    <recommendedName>
        <fullName evidence="2">N-terminal domain-containing protein</fullName>
    </recommendedName>
</protein>
<organism evidence="3 4">
    <name type="scientific">Streptomonospora litoralis</name>
    <dbReference type="NCBI Taxonomy" id="2498135"/>
    <lineage>
        <taxon>Bacteria</taxon>
        <taxon>Bacillati</taxon>
        <taxon>Actinomycetota</taxon>
        <taxon>Actinomycetes</taxon>
        <taxon>Streptosporangiales</taxon>
        <taxon>Nocardiopsidaceae</taxon>
        <taxon>Streptomonospora</taxon>
    </lineage>
</organism>
<dbReference type="KEGG" id="strr:EKD16_25380"/>
<proteinExistence type="predicted"/>